<accession>A0A1L3JFE4</accession>
<evidence type="ECO:0000313" key="7">
    <source>
        <dbReference type="EMBL" id="APG63840.1"/>
    </source>
</evidence>
<dbReference type="PANTHER" id="PTHR45625">
    <property type="entry name" value="PEPTIDYL-PROLYL CIS-TRANS ISOMERASE-RELATED"/>
    <property type="match status" value="1"/>
</dbReference>
<comment type="similarity">
    <text evidence="1 4">Belongs to the cyclophilin-type PPIase family.</text>
</comment>
<evidence type="ECO:0000259" key="6">
    <source>
        <dbReference type="PROSITE" id="PS50072"/>
    </source>
</evidence>
<comment type="catalytic activity">
    <reaction evidence="4">
        <text>[protein]-peptidylproline (omega=180) = [protein]-peptidylproline (omega=0)</text>
        <dbReference type="Rhea" id="RHEA:16237"/>
        <dbReference type="Rhea" id="RHEA-COMP:10747"/>
        <dbReference type="Rhea" id="RHEA-COMP:10748"/>
        <dbReference type="ChEBI" id="CHEBI:83833"/>
        <dbReference type="ChEBI" id="CHEBI:83834"/>
        <dbReference type="EC" id="5.2.1.8"/>
    </reaction>
</comment>
<feature type="chain" id="PRO_5011827558" description="Peptidyl-prolyl cis-trans isomerase" evidence="4">
    <location>
        <begin position="17"/>
        <end position="218"/>
    </location>
</feature>
<dbReference type="PROSITE" id="PS00170">
    <property type="entry name" value="CSA_PPIASE_1"/>
    <property type="match status" value="1"/>
</dbReference>
<dbReference type="GO" id="GO:0006457">
    <property type="term" value="P:protein folding"/>
    <property type="evidence" value="ECO:0007669"/>
    <property type="project" value="InterPro"/>
</dbReference>
<dbReference type="KEGG" id="sphl:LPB140_11855"/>
<dbReference type="InterPro" id="IPR020892">
    <property type="entry name" value="Cyclophilin-type_PPIase_CS"/>
</dbReference>
<evidence type="ECO:0000256" key="5">
    <source>
        <dbReference type="SAM" id="MobiDB-lite"/>
    </source>
</evidence>
<dbReference type="GO" id="GO:0003755">
    <property type="term" value="F:peptidyl-prolyl cis-trans isomerase activity"/>
    <property type="evidence" value="ECO:0007669"/>
    <property type="project" value="UniProtKB-UniRule"/>
</dbReference>
<feature type="signal peptide" evidence="4">
    <location>
        <begin position="1"/>
        <end position="16"/>
    </location>
</feature>
<protein>
    <recommendedName>
        <fullName evidence="4">Peptidyl-prolyl cis-trans isomerase</fullName>
        <shortName evidence="4">PPIase</shortName>
        <ecNumber evidence="4">5.2.1.8</ecNumber>
    </recommendedName>
</protein>
<dbReference type="AlphaFoldDB" id="A0A1L3JFE4"/>
<reference evidence="7 8" key="1">
    <citation type="submission" date="2016-11" db="EMBL/GenBank/DDBJ databases">
        <title>Sphingorhabdus sp. LPB0140, isolated from marine environment.</title>
        <authorList>
            <person name="Kim E."/>
            <person name="Yi H."/>
        </authorList>
    </citation>
    <scope>NUCLEOTIDE SEQUENCE [LARGE SCALE GENOMIC DNA]</scope>
    <source>
        <strain evidence="7 8">LPB0140</strain>
    </source>
</reference>
<dbReference type="PROSITE" id="PS50072">
    <property type="entry name" value="CSA_PPIASE_2"/>
    <property type="match status" value="1"/>
</dbReference>
<evidence type="ECO:0000313" key="8">
    <source>
        <dbReference type="Proteomes" id="UP000242561"/>
    </source>
</evidence>
<gene>
    <name evidence="7" type="ORF">LPB140_11855</name>
</gene>
<evidence type="ECO:0000256" key="1">
    <source>
        <dbReference type="ARBA" id="ARBA00007365"/>
    </source>
</evidence>
<evidence type="ECO:0000256" key="4">
    <source>
        <dbReference type="RuleBase" id="RU363019"/>
    </source>
</evidence>
<dbReference type="SUPFAM" id="SSF50891">
    <property type="entry name" value="Cyclophilin-like"/>
    <property type="match status" value="1"/>
</dbReference>
<dbReference type="InterPro" id="IPR002130">
    <property type="entry name" value="Cyclophilin-type_PPIase_dom"/>
</dbReference>
<feature type="domain" description="PPIase cyclophilin-type" evidence="6">
    <location>
        <begin position="49"/>
        <end position="169"/>
    </location>
</feature>
<dbReference type="Proteomes" id="UP000242561">
    <property type="component" value="Chromosome"/>
</dbReference>
<keyword evidence="2 4" id="KW-0697">Rotamase</keyword>
<dbReference type="OrthoDB" id="9807797at2"/>
<evidence type="ECO:0000256" key="3">
    <source>
        <dbReference type="ARBA" id="ARBA00023235"/>
    </source>
</evidence>
<proteinExistence type="inferred from homology"/>
<organism evidence="7 8">
    <name type="scientific">Sphingorhabdus lutea</name>
    <dbReference type="NCBI Taxonomy" id="1913578"/>
    <lineage>
        <taxon>Bacteria</taxon>
        <taxon>Pseudomonadati</taxon>
        <taxon>Pseudomonadota</taxon>
        <taxon>Alphaproteobacteria</taxon>
        <taxon>Sphingomonadales</taxon>
        <taxon>Sphingomonadaceae</taxon>
        <taxon>Sphingorhabdus</taxon>
    </lineage>
</organism>
<dbReference type="Pfam" id="PF00160">
    <property type="entry name" value="Pro_isomerase"/>
    <property type="match status" value="1"/>
</dbReference>
<dbReference type="STRING" id="1913578.LPB140_11855"/>
<dbReference type="PANTHER" id="PTHR45625:SF4">
    <property type="entry name" value="PEPTIDYLPROLYL ISOMERASE DOMAIN AND WD REPEAT-CONTAINING PROTEIN 1"/>
    <property type="match status" value="1"/>
</dbReference>
<feature type="region of interest" description="Disordered" evidence="5">
    <location>
        <begin position="183"/>
        <end position="218"/>
    </location>
</feature>
<dbReference type="EMBL" id="CP018154">
    <property type="protein sequence ID" value="APG63840.1"/>
    <property type="molecule type" value="Genomic_DNA"/>
</dbReference>
<evidence type="ECO:0000256" key="2">
    <source>
        <dbReference type="ARBA" id="ARBA00023110"/>
    </source>
</evidence>
<keyword evidence="8" id="KW-1185">Reference proteome</keyword>
<keyword evidence="3 4" id="KW-0413">Isomerase</keyword>
<dbReference type="InterPro" id="IPR029000">
    <property type="entry name" value="Cyclophilin-like_dom_sf"/>
</dbReference>
<dbReference type="CDD" id="cd00317">
    <property type="entry name" value="cyclophilin"/>
    <property type="match status" value="1"/>
</dbReference>
<sequence>MAILSACAFMPPLANAQDAAPAAPAASMPVPPSQALDENIWVLDLSTGGRVMIQLYPEVAPGHVERIKTLTAQGFYDGLVFHRVIDGFMAQGGDPTGTGLNGSDLPDLQAEFSTLPHVRGTVSMARAQDKNSANSQFFIVFQPRFSLDNNYSIFGRVMSGMQYVDAIQRGEPPVNPSRIVQASMKTDNKAAPAMAAPVSPSPVQPDEKQISLDDLNAQ</sequence>
<keyword evidence="4" id="KW-0732">Signal</keyword>
<name>A0A1L3JFE4_9SPHN</name>
<dbReference type="EC" id="5.2.1.8" evidence="4"/>
<dbReference type="PRINTS" id="PR00153">
    <property type="entry name" value="CSAPPISMRASE"/>
</dbReference>
<comment type="function">
    <text evidence="4">PPIases accelerate the folding of proteins. It catalyzes the cis-trans isomerization of proline imidic peptide bonds in oligopeptides.</text>
</comment>
<dbReference type="InterPro" id="IPR044666">
    <property type="entry name" value="Cyclophilin_A-like"/>
</dbReference>
<dbReference type="Gene3D" id="2.40.100.10">
    <property type="entry name" value="Cyclophilin-like"/>
    <property type="match status" value="1"/>
</dbReference>